<feature type="domain" description="Heterokaryon incompatibility" evidence="1">
    <location>
        <begin position="23"/>
        <end position="115"/>
    </location>
</feature>
<dbReference type="InterPro" id="IPR009960">
    <property type="entry name" value="Fruit_body_lectin_fun"/>
</dbReference>
<name>A0A5N6T3Z7_ASPPS</name>
<dbReference type="Gene3D" id="2.60.270.20">
    <property type="entry name" value="Cytolysin/lectin"/>
    <property type="match status" value="1"/>
</dbReference>
<dbReference type="Proteomes" id="UP000325672">
    <property type="component" value="Unassembled WGS sequence"/>
</dbReference>
<dbReference type="RefSeq" id="XP_031917088.1">
    <property type="nucleotide sequence ID" value="XM_032052766.1"/>
</dbReference>
<dbReference type="Pfam" id="PF26640">
    <property type="entry name" value="DUF8212"/>
    <property type="match status" value="1"/>
</dbReference>
<dbReference type="AlphaFoldDB" id="A0A5N6T3Z7"/>
<dbReference type="SUPFAM" id="SSF63724">
    <property type="entry name" value="Cytolysin/lectin"/>
    <property type="match status" value="1"/>
</dbReference>
<dbReference type="InterPro" id="IPR010730">
    <property type="entry name" value="HET"/>
</dbReference>
<sequence length="527" mass="60014">MIRLLDTAKKRLVPPKVQDIPEYAILSHRWGPAEDEITFDQINQADHKDLLSKDGYKKITECCKHARKVNLTHVWVDTCCINKSNPGELSEALNSMFHWYRNAQVCYAYLADVNHGDDPFAAGSDFRKSDWFKRGWTLQELLVPLYVVFFNNRWEEIGTKSSLQPVITDITGIPKEVILMNSGREVSVAERMSWAANRTTARVEDQAYCLMGLFGVSMPMLYGEGEKAFERLQREILKVSDDQSIFAWTGDDTSSTSGLLARSPQDFRRSNGVRRLTNLQHGVLPYSMTNRGLRITMPLKPREDSPDARMAALSCGRGGRAFVICLKKLTGAGGDTYVRTNLHEIYEEEDISTFQAEEIYVTETNPSIFKLTDWMRPESRYTFVVHRSPSPNLNSSSHSEVSWKSNTDTLELTSWCSGHAGVLLFRDGDTKGYVAICLGVHNYNVWCDIVDDSGDDFESIWRSNWNTTRRDTRWHNLDRQKLLDGKGNTKAAVAISKGLRKGERVWHVFLELGMRYSLEKLGRGCCF</sequence>
<protein>
    <submittedName>
        <fullName evidence="3">Heterokaryon incompatibility protein-domain-containing protein</fullName>
    </submittedName>
</protein>
<dbReference type="PANTHER" id="PTHR10622:SF10">
    <property type="entry name" value="HET DOMAIN-CONTAINING PROTEIN"/>
    <property type="match status" value="1"/>
</dbReference>
<feature type="domain" description="DUF8212" evidence="2">
    <location>
        <begin position="227"/>
        <end position="249"/>
    </location>
</feature>
<gene>
    <name evidence="3" type="ORF">BDV38DRAFT_219172</name>
</gene>
<dbReference type="Pfam" id="PF07367">
    <property type="entry name" value="FB_lectin"/>
    <property type="match status" value="1"/>
</dbReference>
<dbReference type="Pfam" id="PF06985">
    <property type="entry name" value="HET"/>
    <property type="match status" value="1"/>
</dbReference>
<accession>A0A5N6T3Z7</accession>
<keyword evidence="4" id="KW-1185">Reference proteome</keyword>
<evidence type="ECO:0000259" key="2">
    <source>
        <dbReference type="Pfam" id="PF26640"/>
    </source>
</evidence>
<dbReference type="GeneID" id="43636976"/>
<evidence type="ECO:0000313" key="4">
    <source>
        <dbReference type="Proteomes" id="UP000325672"/>
    </source>
</evidence>
<reference evidence="3 4" key="1">
    <citation type="submission" date="2019-04" db="EMBL/GenBank/DDBJ databases">
        <title>Friends and foes A comparative genomics study of 23 Aspergillus species from section Flavi.</title>
        <authorList>
            <consortium name="DOE Joint Genome Institute"/>
            <person name="Kjaerbolling I."/>
            <person name="Vesth T."/>
            <person name="Frisvad J.C."/>
            <person name="Nybo J.L."/>
            <person name="Theobald S."/>
            <person name="Kildgaard S."/>
            <person name="Isbrandt T."/>
            <person name="Kuo A."/>
            <person name="Sato A."/>
            <person name="Lyhne E.K."/>
            <person name="Kogle M.E."/>
            <person name="Wiebenga A."/>
            <person name="Kun R.S."/>
            <person name="Lubbers R.J."/>
            <person name="Makela M.R."/>
            <person name="Barry K."/>
            <person name="Chovatia M."/>
            <person name="Clum A."/>
            <person name="Daum C."/>
            <person name="Haridas S."/>
            <person name="He G."/>
            <person name="LaButti K."/>
            <person name="Lipzen A."/>
            <person name="Mondo S."/>
            <person name="Riley R."/>
            <person name="Salamov A."/>
            <person name="Simmons B.A."/>
            <person name="Magnuson J.K."/>
            <person name="Henrissat B."/>
            <person name="Mortensen U.H."/>
            <person name="Larsen T.O."/>
            <person name="Devries R.P."/>
            <person name="Grigoriev I.V."/>
            <person name="Machida M."/>
            <person name="Baker S.E."/>
            <person name="Andersen M.R."/>
        </authorList>
    </citation>
    <scope>NUCLEOTIDE SEQUENCE [LARGE SCALE GENOMIC DNA]</scope>
    <source>
        <strain evidence="3 4">CBS 117625</strain>
    </source>
</reference>
<dbReference type="PANTHER" id="PTHR10622">
    <property type="entry name" value="HET DOMAIN-CONTAINING PROTEIN"/>
    <property type="match status" value="1"/>
</dbReference>
<dbReference type="OrthoDB" id="674604at2759"/>
<evidence type="ECO:0000313" key="3">
    <source>
        <dbReference type="EMBL" id="KAE8141025.1"/>
    </source>
</evidence>
<evidence type="ECO:0000259" key="1">
    <source>
        <dbReference type="Pfam" id="PF06985"/>
    </source>
</evidence>
<dbReference type="EMBL" id="ML743559">
    <property type="protein sequence ID" value="KAE8141025.1"/>
    <property type="molecule type" value="Genomic_DNA"/>
</dbReference>
<dbReference type="InterPro" id="IPR015926">
    <property type="entry name" value="Cytolysin/lectin"/>
</dbReference>
<organism evidence="3 4">
    <name type="scientific">Aspergillus pseudotamarii</name>
    <dbReference type="NCBI Taxonomy" id="132259"/>
    <lineage>
        <taxon>Eukaryota</taxon>
        <taxon>Fungi</taxon>
        <taxon>Dikarya</taxon>
        <taxon>Ascomycota</taxon>
        <taxon>Pezizomycotina</taxon>
        <taxon>Eurotiomycetes</taxon>
        <taxon>Eurotiomycetidae</taxon>
        <taxon>Eurotiales</taxon>
        <taxon>Aspergillaceae</taxon>
        <taxon>Aspergillus</taxon>
        <taxon>Aspergillus subgen. Circumdati</taxon>
    </lineage>
</organism>
<dbReference type="InterPro" id="IPR058525">
    <property type="entry name" value="DUF8212"/>
</dbReference>
<proteinExistence type="predicted"/>